<evidence type="ECO:0000256" key="8">
    <source>
        <dbReference type="SAM" id="MobiDB-lite"/>
    </source>
</evidence>
<keyword evidence="4" id="KW-0963">Cytoplasm</keyword>
<dbReference type="PANTHER" id="PTHR11647">
    <property type="entry name" value="HYDRANTOINASE/DIHYDROPYRIMIDINASE FAMILY MEMBER"/>
    <property type="match status" value="1"/>
</dbReference>
<dbReference type="GO" id="GO:0030182">
    <property type="term" value="P:neuron differentiation"/>
    <property type="evidence" value="ECO:0007669"/>
    <property type="project" value="UniProtKB-ARBA"/>
</dbReference>
<reference evidence="10" key="1">
    <citation type="submission" date="2025-08" db="UniProtKB">
        <authorList>
            <consortium name="Ensembl"/>
        </authorList>
    </citation>
    <scope>IDENTIFICATION</scope>
</reference>
<dbReference type="Proteomes" id="UP000694396">
    <property type="component" value="Unplaced"/>
</dbReference>
<evidence type="ECO:0000313" key="10">
    <source>
        <dbReference type="Ensembl" id="ENSCRFP00000020978.1"/>
    </source>
</evidence>
<evidence type="ECO:0000256" key="4">
    <source>
        <dbReference type="ARBA" id="ARBA00022490"/>
    </source>
</evidence>
<dbReference type="Ensembl" id="ENSCRFT00000021680.1">
    <property type="protein sequence ID" value="ENSCRFP00000020978.1"/>
    <property type="gene ID" value="ENSCRFG00000015586.1"/>
</dbReference>
<protein>
    <recommendedName>
        <fullName evidence="7">Dihydropyrimidinase-related protein 5</fullName>
    </recommendedName>
</protein>
<dbReference type="PANTHER" id="PTHR11647:SF58">
    <property type="entry name" value="DIHYDROPYRIMIDINASE-RELATED PROTEIN 5"/>
    <property type="match status" value="1"/>
</dbReference>
<dbReference type="FunFam" id="3.20.20.140:FF:000076">
    <property type="entry name" value="Dihydropyrimidinase like 2"/>
    <property type="match status" value="1"/>
</dbReference>
<dbReference type="InterPro" id="IPR032466">
    <property type="entry name" value="Metal_Hydrolase"/>
</dbReference>
<dbReference type="Pfam" id="PF01979">
    <property type="entry name" value="Amidohydro_1"/>
    <property type="match status" value="1"/>
</dbReference>
<accession>A0A8C3RJ95</accession>
<evidence type="ECO:0000259" key="9">
    <source>
        <dbReference type="Pfam" id="PF01979"/>
    </source>
</evidence>
<dbReference type="GO" id="GO:0005829">
    <property type="term" value="C:cytosol"/>
    <property type="evidence" value="ECO:0007669"/>
    <property type="project" value="TreeGrafter"/>
</dbReference>
<dbReference type="InterPro" id="IPR050378">
    <property type="entry name" value="Metallo-dep_Hydrolases_sf"/>
</dbReference>
<reference evidence="10" key="2">
    <citation type="submission" date="2025-09" db="UniProtKB">
        <authorList>
            <consortium name="Ensembl"/>
        </authorList>
    </citation>
    <scope>IDENTIFICATION</scope>
</reference>
<evidence type="ECO:0000256" key="2">
    <source>
        <dbReference type="ARBA" id="ARBA00008829"/>
    </source>
</evidence>
<comment type="function">
    <text evidence="6">Involved in the negative regulation of dendrite outgrowth.</text>
</comment>
<evidence type="ECO:0000256" key="7">
    <source>
        <dbReference type="ARBA" id="ARBA00071524"/>
    </source>
</evidence>
<proteinExistence type="inferred from homology"/>
<evidence type="ECO:0000256" key="3">
    <source>
        <dbReference type="ARBA" id="ARBA00022481"/>
    </source>
</evidence>
<keyword evidence="11" id="KW-1185">Reference proteome</keyword>
<dbReference type="InterPro" id="IPR011778">
    <property type="entry name" value="Hydantoinase/dihydroPyrase"/>
</dbReference>
<name>A0A8C3RJ95_9PASS</name>
<dbReference type="SUPFAM" id="SSF51556">
    <property type="entry name" value="Metallo-dependent hydrolases"/>
    <property type="match status" value="1"/>
</dbReference>
<dbReference type="Gene3D" id="2.30.40.10">
    <property type="entry name" value="Urease, subunit C, domain 1"/>
    <property type="match status" value="1"/>
</dbReference>
<dbReference type="GO" id="GO:0016812">
    <property type="term" value="F:hydrolase activity, acting on carbon-nitrogen (but not peptide) bonds, in cyclic amides"/>
    <property type="evidence" value="ECO:0007669"/>
    <property type="project" value="TreeGrafter"/>
</dbReference>
<sequence>MMANAATMRILIKGGKVVNDDCTLEADVYIENGIIQQVGRELMIPGGAKVIDATGKLVIPGGIDTSTHFHQTFMNATCVDDFYHGTKAALVGGTTMIIGHVLPDKETSLLDAYEKCRSLADPKVCCDYALHMGITWWAPKVKAEMETLVREKGVNSFQMFMTYKDLYMLRDSELYQVLRACRDIGAIARVHAENGELVAEGAKEALDLGITGPEGIEISRPEEVGDGGAHTCAPRTPTCCTRVCLRLAGKVVYAETTTAHATLTGLHYYHQDWFHAAAYVTVPPLRLDTNTSAYLMSLLANDTLNIVASDHRPFSTKQKAMGKEDFTKIPHGVSGVQDRMNIIWERGVVGGKMDENRFVAVTSSNAAKIHNLYPRKGRIIPGADADVVVWDPEATKTISASTQVQGGDINLYENMRCHGVPLVTISRGRVVYENGVFMCAEGTGKFCPLRSFPDIAYKKLVQREKSLKLRGVDRTPYLGDVAVVVHAGKKETGTPLADTPTRPATRHGGMRDLHESSFSLSGKSGAAVALRPPGARRQPRIWWLLAPAGHLSPPPPGVSPLPPPPPKVPPQGVLASLPLGLSCHPLLQAVPITPAGRSRCHPKVPKSSPHPAPQGAALLLLGQGAAAEQGAAPILGSAAPQASPLPPCTVRRVAALAGLLGRAGGAVPVTGALEGLGGEGWSRVLHRGSPLPAPCRGRGSR</sequence>
<dbReference type="FunFam" id="2.30.40.10:FF:000029">
    <property type="entry name" value="Dihydropyrimidinase-related protein 5"/>
    <property type="match status" value="1"/>
</dbReference>
<keyword evidence="5" id="KW-0597">Phosphoprotein</keyword>
<dbReference type="SUPFAM" id="SSF51338">
    <property type="entry name" value="Composite domain of metallo-dependent hydrolases"/>
    <property type="match status" value="2"/>
</dbReference>
<feature type="region of interest" description="Disordered" evidence="8">
    <location>
        <begin position="492"/>
        <end position="518"/>
    </location>
</feature>
<keyword evidence="3" id="KW-0488">Methylation</keyword>
<comment type="similarity">
    <text evidence="2">Belongs to the metallo-dependent hydrolases superfamily. Hydantoinase/dihydropyrimidinase family.</text>
</comment>
<organism evidence="10 11">
    <name type="scientific">Cyanoderma ruficeps</name>
    <name type="common">rufous-capped babbler</name>
    <dbReference type="NCBI Taxonomy" id="181631"/>
    <lineage>
        <taxon>Eukaryota</taxon>
        <taxon>Metazoa</taxon>
        <taxon>Chordata</taxon>
        <taxon>Craniata</taxon>
        <taxon>Vertebrata</taxon>
        <taxon>Euteleostomi</taxon>
        <taxon>Archelosauria</taxon>
        <taxon>Archosauria</taxon>
        <taxon>Dinosauria</taxon>
        <taxon>Saurischia</taxon>
        <taxon>Theropoda</taxon>
        <taxon>Coelurosauria</taxon>
        <taxon>Aves</taxon>
        <taxon>Neognathae</taxon>
        <taxon>Neoaves</taxon>
        <taxon>Telluraves</taxon>
        <taxon>Australaves</taxon>
        <taxon>Passeriformes</taxon>
        <taxon>Sylvioidea</taxon>
        <taxon>Timaliidae</taxon>
        <taxon>Cyanoderma</taxon>
    </lineage>
</organism>
<dbReference type="InterPro" id="IPR006680">
    <property type="entry name" value="Amidohydro-rel"/>
</dbReference>
<feature type="domain" description="Amidohydrolase-related" evidence="9">
    <location>
        <begin position="57"/>
        <end position="431"/>
    </location>
</feature>
<dbReference type="CDD" id="cd01314">
    <property type="entry name" value="D-HYD"/>
    <property type="match status" value="1"/>
</dbReference>
<evidence type="ECO:0000256" key="1">
    <source>
        <dbReference type="ARBA" id="ARBA00004496"/>
    </source>
</evidence>
<dbReference type="Gene3D" id="3.20.20.140">
    <property type="entry name" value="Metal-dependent hydrolases"/>
    <property type="match status" value="1"/>
</dbReference>
<dbReference type="InterPro" id="IPR011059">
    <property type="entry name" value="Metal-dep_hydrolase_composite"/>
</dbReference>
<comment type="subcellular location">
    <subcellularLocation>
        <location evidence="1">Cytoplasm</location>
    </subcellularLocation>
</comment>
<evidence type="ECO:0000313" key="11">
    <source>
        <dbReference type="Proteomes" id="UP000694396"/>
    </source>
</evidence>
<dbReference type="AlphaFoldDB" id="A0A8C3RJ95"/>
<evidence type="ECO:0000256" key="5">
    <source>
        <dbReference type="ARBA" id="ARBA00022553"/>
    </source>
</evidence>
<evidence type="ECO:0000256" key="6">
    <source>
        <dbReference type="ARBA" id="ARBA00053443"/>
    </source>
</evidence>